<dbReference type="Gene3D" id="1.10.600.10">
    <property type="entry name" value="Farnesyl Diphosphate Synthase"/>
    <property type="match status" value="1"/>
</dbReference>
<reference evidence="1 2" key="1">
    <citation type="submission" date="2014-04" db="EMBL/GenBank/DDBJ databases">
        <title>Evolutionary Origins and Diversification of the Mycorrhizal Mutualists.</title>
        <authorList>
            <consortium name="DOE Joint Genome Institute"/>
            <consortium name="Mycorrhizal Genomics Consortium"/>
            <person name="Kohler A."/>
            <person name="Kuo A."/>
            <person name="Nagy L.G."/>
            <person name="Floudas D."/>
            <person name="Copeland A."/>
            <person name="Barry K.W."/>
            <person name="Cichocki N."/>
            <person name="Veneault-Fourrey C."/>
            <person name="LaButti K."/>
            <person name="Lindquist E.A."/>
            <person name="Lipzen A."/>
            <person name="Lundell T."/>
            <person name="Morin E."/>
            <person name="Murat C."/>
            <person name="Riley R."/>
            <person name="Ohm R."/>
            <person name="Sun H."/>
            <person name="Tunlid A."/>
            <person name="Henrissat B."/>
            <person name="Grigoriev I.V."/>
            <person name="Hibbett D.S."/>
            <person name="Martin F."/>
        </authorList>
    </citation>
    <scope>NUCLEOTIDE SEQUENCE [LARGE SCALE GENOMIC DNA]</scope>
    <source>
        <strain evidence="1 2">FD-317 M1</strain>
    </source>
</reference>
<gene>
    <name evidence="1" type="ORF">GYMLUDRAFT_247307</name>
</gene>
<dbReference type="SUPFAM" id="SSF48576">
    <property type="entry name" value="Terpenoid synthases"/>
    <property type="match status" value="1"/>
</dbReference>
<proteinExistence type="predicted"/>
<name>A0A0D0B1Q5_9AGAR</name>
<evidence type="ECO:0000313" key="2">
    <source>
        <dbReference type="Proteomes" id="UP000053593"/>
    </source>
</evidence>
<evidence type="ECO:0008006" key="3">
    <source>
        <dbReference type="Google" id="ProtNLM"/>
    </source>
</evidence>
<dbReference type="EMBL" id="KN834793">
    <property type="protein sequence ID" value="KIK57040.1"/>
    <property type="molecule type" value="Genomic_DNA"/>
</dbReference>
<protein>
    <recommendedName>
        <fullName evidence="3">Terpene synthase</fullName>
    </recommendedName>
</protein>
<organism evidence="1 2">
    <name type="scientific">Collybiopsis luxurians FD-317 M1</name>
    <dbReference type="NCBI Taxonomy" id="944289"/>
    <lineage>
        <taxon>Eukaryota</taxon>
        <taxon>Fungi</taxon>
        <taxon>Dikarya</taxon>
        <taxon>Basidiomycota</taxon>
        <taxon>Agaricomycotina</taxon>
        <taxon>Agaricomycetes</taxon>
        <taxon>Agaricomycetidae</taxon>
        <taxon>Agaricales</taxon>
        <taxon>Marasmiineae</taxon>
        <taxon>Omphalotaceae</taxon>
        <taxon>Collybiopsis</taxon>
        <taxon>Collybiopsis luxurians</taxon>
    </lineage>
</organism>
<dbReference type="AlphaFoldDB" id="A0A0D0B1Q5"/>
<dbReference type="Proteomes" id="UP000053593">
    <property type="component" value="Unassembled WGS sequence"/>
</dbReference>
<evidence type="ECO:0000313" key="1">
    <source>
        <dbReference type="EMBL" id="KIK57040.1"/>
    </source>
</evidence>
<sequence length="332" mass="38119">MAPFTSLPVDTTSVSSYFSSFPVRTCEPEALPTIQQALESTISTCTAAGSRERKKANYRHSNPAGNLFGLCLTMCEADRVAYVSQFTEFLCIVDDVLEDLPFGEASIEHAILRQALYQGYDHDDYEGRVVGKMKSFLREIRRELVSQNDAETLLLLQTLDTSLHNRDSSDDEFQTLEDYIPYRKTNFDYEFVCQLLRWAMKIPLHMGPEEEKLARKYEHIIGVIVGLTNDFFSWEMERSETSDRVRNAVPVLMVEHSVHENQAKLMLKKVILNEESRASELRHKIESASGSSEQLKRWISAMELFAAGYSFWCATCPRYNRPQQEESFAERC</sequence>
<dbReference type="OrthoDB" id="3349471at2759"/>
<dbReference type="HOGENOM" id="CLU_042677_1_0_1"/>
<keyword evidence="2" id="KW-1185">Reference proteome</keyword>
<dbReference type="InterPro" id="IPR008949">
    <property type="entry name" value="Isoprenoid_synthase_dom_sf"/>
</dbReference>
<dbReference type="Pfam" id="PF19086">
    <property type="entry name" value="Terpene_syn_C_2"/>
    <property type="match status" value="1"/>
</dbReference>
<accession>A0A0D0B1Q5</accession>